<keyword evidence="4" id="KW-1185">Reference proteome</keyword>
<dbReference type="FunCoup" id="A0A7R8UPT3">
    <property type="interactions" value="2"/>
</dbReference>
<feature type="region of interest" description="Disordered" evidence="1">
    <location>
        <begin position="582"/>
        <end position="640"/>
    </location>
</feature>
<feature type="compositionally biased region" description="Polar residues" evidence="1">
    <location>
        <begin position="259"/>
        <end position="269"/>
    </location>
</feature>
<feature type="signal peptide" evidence="2">
    <location>
        <begin position="1"/>
        <end position="18"/>
    </location>
</feature>
<organism evidence="3 4">
    <name type="scientific">Hermetia illucens</name>
    <name type="common">Black soldier fly</name>
    <dbReference type="NCBI Taxonomy" id="343691"/>
    <lineage>
        <taxon>Eukaryota</taxon>
        <taxon>Metazoa</taxon>
        <taxon>Ecdysozoa</taxon>
        <taxon>Arthropoda</taxon>
        <taxon>Hexapoda</taxon>
        <taxon>Insecta</taxon>
        <taxon>Pterygota</taxon>
        <taxon>Neoptera</taxon>
        <taxon>Endopterygota</taxon>
        <taxon>Diptera</taxon>
        <taxon>Brachycera</taxon>
        <taxon>Stratiomyomorpha</taxon>
        <taxon>Stratiomyidae</taxon>
        <taxon>Hermetiinae</taxon>
        <taxon>Hermetia</taxon>
    </lineage>
</organism>
<evidence type="ECO:0000256" key="2">
    <source>
        <dbReference type="SAM" id="SignalP"/>
    </source>
</evidence>
<evidence type="ECO:0000313" key="4">
    <source>
        <dbReference type="Proteomes" id="UP000594454"/>
    </source>
</evidence>
<dbReference type="Proteomes" id="UP000594454">
    <property type="component" value="Chromosome 3"/>
</dbReference>
<evidence type="ECO:0000256" key="1">
    <source>
        <dbReference type="SAM" id="MobiDB-lite"/>
    </source>
</evidence>
<evidence type="ECO:0000313" key="3">
    <source>
        <dbReference type="EMBL" id="CAD7084764.1"/>
    </source>
</evidence>
<proteinExistence type="predicted"/>
<accession>A0A7R8UPT3</accession>
<gene>
    <name evidence="3" type="ORF">HERILL_LOCUS7642</name>
</gene>
<dbReference type="InParanoid" id="A0A7R8UPT3"/>
<feature type="compositionally biased region" description="Basic and acidic residues" evidence="1">
    <location>
        <begin position="627"/>
        <end position="640"/>
    </location>
</feature>
<dbReference type="EMBL" id="LR899011">
    <property type="protein sequence ID" value="CAD7084764.1"/>
    <property type="molecule type" value="Genomic_DNA"/>
</dbReference>
<sequence length="640" mass="71036">MKIILFLLLPTIFAIGSCEPPPIRSYLPPKKNYLPPRNTYLPPSANQQLSVPQKLAPGTFIIQVRSDAGRPKLVIKRGPPPGKRHLPGNVLLHRPAQPAPPGRFAKPLKFILSPQFLFKPSVGFGHSNIRKPTRVTKFRLNSPKIPNGYVYEKPFSPVPSGPHYQVDNHIDLPQDYQFSPIHTIPAPNLGHGAGFSGNQYRFNNHFTNSHQYQVTEEQTNDQIIHDQFSGKVKYFAPDPDPSLPVRKIPPSADPYSMPSEGNSLPQDLQNQYLPPQQISRPPATSYGVPINSIPVPNLVEGMPLSVFNPSYLVSQSKNLYDQHRQQLPKPEIAAPSSHYGTEDLTQHVASDGQIVHAASDAIIPATPTPQTDLTVHPLALSPQIGTYAALVAQPQLSSAVTVSYEAHTVQPDVSQHLHLENPVAQGGFVVSNYYGAQGSDLQPYSQQLVGDASNHQQYVDIQESPQPVVTPTPQPQFIVTPSIQHPFVDQNTQQQLLANGHQQYPIQNDQQQQLFAPNHSPYYVDLSQQQLQNQHTLEEANQQLQQQLFDAGAQEYSTNQNIQQEISAFDQHQRLLEQQFGSTPFGTYAPDGSFQQPSNLHKRSDKLSDLISKNESKEGEVTVPASSEEKPKEESAQNEK</sequence>
<protein>
    <submittedName>
        <fullName evidence="3">Uncharacterized protein</fullName>
    </submittedName>
</protein>
<feature type="compositionally biased region" description="Basic and acidic residues" evidence="1">
    <location>
        <begin position="605"/>
        <end position="620"/>
    </location>
</feature>
<name>A0A7R8UPT3_HERIL</name>
<dbReference type="PROSITE" id="PS51257">
    <property type="entry name" value="PROKAR_LIPOPROTEIN"/>
    <property type="match status" value="1"/>
</dbReference>
<feature type="chain" id="PRO_5031007876" evidence="2">
    <location>
        <begin position="19"/>
        <end position="640"/>
    </location>
</feature>
<dbReference type="AlphaFoldDB" id="A0A7R8UPT3"/>
<dbReference type="OrthoDB" id="8023715at2759"/>
<feature type="region of interest" description="Disordered" evidence="1">
    <location>
        <begin position="239"/>
        <end position="269"/>
    </location>
</feature>
<reference evidence="3 4" key="1">
    <citation type="submission" date="2020-11" db="EMBL/GenBank/DDBJ databases">
        <authorList>
            <person name="Wallbank WR R."/>
            <person name="Pardo Diaz C."/>
            <person name="Kozak K."/>
            <person name="Martin S."/>
            <person name="Jiggins C."/>
            <person name="Moest M."/>
            <person name="Warren A I."/>
            <person name="Generalovic N T."/>
            <person name="Byers J.R.P. K."/>
            <person name="Montejo-Kovacevich G."/>
            <person name="Yen C E."/>
        </authorList>
    </citation>
    <scope>NUCLEOTIDE SEQUENCE [LARGE SCALE GENOMIC DNA]</scope>
</reference>
<dbReference type="OMA" id="HVVETGY"/>
<keyword evidence="2" id="KW-0732">Signal</keyword>